<dbReference type="AlphaFoldDB" id="A0A0A9FT36"/>
<proteinExistence type="predicted"/>
<sequence length="97" mass="11621">MVVNYTYSAAVWDMAERWSGFHNLTNQSPAVKVKQWWAEKLGPEGHNNFTERLQVISHVIWNLWKERCRRIFCHRMLTVQQLSLLIQQDVHTVRMAR</sequence>
<organism evidence="1">
    <name type="scientific">Arundo donax</name>
    <name type="common">Giant reed</name>
    <name type="synonym">Donax arundinaceus</name>
    <dbReference type="NCBI Taxonomy" id="35708"/>
    <lineage>
        <taxon>Eukaryota</taxon>
        <taxon>Viridiplantae</taxon>
        <taxon>Streptophyta</taxon>
        <taxon>Embryophyta</taxon>
        <taxon>Tracheophyta</taxon>
        <taxon>Spermatophyta</taxon>
        <taxon>Magnoliopsida</taxon>
        <taxon>Liliopsida</taxon>
        <taxon>Poales</taxon>
        <taxon>Poaceae</taxon>
        <taxon>PACMAD clade</taxon>
        <taxon>Arundinoideae</taxon>
        <taxon>Arundineae</taxon>
        <taxon>Arundo</taxon>
    </lineage>
</organism>
<protein>
    <submittedName>
        <fullName evidence="1">Uncharacterized protein</fullName>
    </submittedName>
</protein>
<accession>A0A0A9FT36</accession>
<name>A0A0A9FT36_ARUDO</name>
<evidence type="ECO:0000313" key="1">
    <source>
        <dbReference type="EMBL" id="JAE11468.1"/>
    </source>
</evidence>
<reference evidence="1" key="1">
    <citation type="submission" date="2014-09" db="EMBL/GenBank/DDBJ databases">
        <authorList>
            <person name="Magalhaes I.L.F."/>
            <person name="Oliveira U."/>
            <person name="Santos F.R."/>
            <person name="Vidigal T.H.D.A."/>
            <person name="Brescovit A.D."/>
            <person name="Santos A.J."/>
        </authorList>
    </citation>
    <scope>NUCLEOTIDE SEQUENCE</scope>
    <source>
        <tissue evidence="1">Shoot tissue taken approximately 20 cm above the soil surface</tissue>
    </source>
</reference>
<dbReference type="EMBL" id="GBRH01186428">
    <property type="protein sequence ID" value="JAE11468.1"/>
    <property type="molecule type" value="Transcribed_RNA"/>
</dbReference>
<reference evidence="1" key="2">
    <citation type="journal article" date="2015" name="Data Brief">
        <title>Shoot transcriptome of the giant reed, Arundo donax.</title>
        <authorList>
            <person name="Barrero R.A."/>
            <person name="Guerrero F.D."/>
            <person name="Moolhuijzen P."/>
            <person name="Goolsby J.A."/>
            <person name="Tidwell J."/>
            <person name="Bellgard S.E."/>
            <person name="Bellgard M.I."/>
        </authorList>
    </citation>
    <scope>NUCLEOTIDE SEQUENCE</scope>
    <source>
        <tissue evidence="1">Shoot tissue taken approximately 20 cm above the soil surface</tissue>
    </source>
</reference>